<keyword evidence="3" id="KW-0808">Transferase</keyword>
<dbReference type="PANTHER" id="PTHR24351">
    <property type="entry name" value="RIBOSOMAL PROTEIN S6 KINASE"/>
    <property type="match status" value="1"/>
</dbReference>
<protein>
    <recommendedName>
        <fullName evidence="9">Protein kinase domain-containing protein</fullName>
    </recommendedName>
</protein>
<dbReference type="PROSITE" id="PS00108">
    <property type="entry name" value="PROTEIN_KINASE_ST"/>
    <property type="match status" value="1"/>
</dbReference>
<evidence type="ECO:0000256" key="2">
    <source>
        <dbReference type="ARBA" id="ARBA00022553"/>
    </source>
</evidence>
<evidence type="ECO:0000256" key="3">
    <source>
        <dbReference type="ARBA" id="ARBA00022679"/>
    </source>
</evidence>
<sequence>MAKGRFSVVRVVEDHNSYNKHDGGAAQVKVAEDIIPSIGTISSLSGFEYKRTLGEGGYGKVYLASFGGKVYAIKVAPKRYSGKPTDEFLTLSKAGHPFIVRLHYHHIGQQKEYFVLDFCGGGDMRTLLNRVSFFNESHTAFYGSEVLFALIYLHTILKIAYRDLKPCNILVDSRGHIKLTDFGLSIPICRKNITRQKLSGTTEYMSPESFTSEGDPNHVKDDIWAFGVFLYELLFGERPFDVEVKSHTISNIMNLNYEIPEDRGLSSESRAVLRSIFVYENDRIESATQLINLPFFANYHNLTSESLSSLPAPFDPMLLSDDDVTHFEYSSFEDDKRILCQ</sequence>
<dbReference type="PROSITE" id="PS00107">
    <property type="entry name" value="PROTEIN_KINASE_ATP"/>
    <property type="match status" value="1"/>
</dbReference>
<evidence type="ECO:0000313" key="10">
    <source>
        <dbReference type="EMBL" id="CDW23881.1"/>
    </source>
</evidence>
<keyword evidence="5" id="KW-0418">Kinase</keyword>
<feature type="domain" description="Protein kinase" evidence="9">
    <location>
        <begin position="47"/>
        <end position="296"/>
    </location>
</feature>
<dbReference type="Gene3D" id="1.10.510.10">
    <property type="entry name" value="Transferase(Phosphotransferase) domain 1"/>
    <property type="match status" value="1"/>
</dbReference>
<organism evidence="10">
    <name type="scientific">Lepeophtheirus salmonis</name>
    <name type="common">Salmon louse</name>
    <name type="synonym">Caligus salmonis</name>
    <dbReference type="NCBI Taxonomy" id="72036"/>
    <lineage>
        <taxon>Eukaryota</taxon>
        <taxon>Metazoa</taxon>
        <taxon>Ecdysozoa</taxon>
        <taxon>Arthropoda</taxon>
        <taxon>Crustacea</taxon>
        <taxon>Multicrustacea</taxon>
        <taxon>Hexanauplia</taxon>
        <taxon>Copepoda</taxon>
        <taxon>Siphonostomatoida</taxon>
        <taxon>Caligidae</taxon>
        <taxon>Lepeophtheirus</taxon>
    </lineage>
</organism>
<proteinExistence type="inferred from homology"/>
<dbReference type="OrthoDB" id="63267at2759"/>
<evidence type="ECO:0000256" key="1">
    <source>
        <dbReference type="ARBA" id="ARBA00022527"/>
    </source>
</evidence>
<evidence type="ECO:0000256" key="6">
    <source>
        <dbReference type="ARBA" id="ARBA00022840"/>
    </source>
</evidence>
<evidence type="ECO:0000256" key="5">
    <source>
        <dbReference type="ARBA" id="ARBA00022777"/>
    </source>
</evidence>
<name>A0A0K2TEL4_LEPSM</name>
<dbReference type="EMBL" id="HACA01006520">
    <property type="protein sequence ID" value="CDW23881.1"/>
    <property type="molecule type" value="Transcribed_RNA"/>
</dbReference>
<evidence type="ECO:0000256" key="4">
    <source>
        <dbReference type="ARBA" id="ARBA00022741"/>
    </source>
</evidence>
<accession>A0A0K2TEL4</accession>
<reference evidence="10" key="1">
    <citation type="submission" date="2014-05" db="EMBL/GenBank/DDBJ databases">
        <authorList>
            <person name="Chronopoulou M."/>
        </authorList>
    </citation>
    <scope>NUCLEOTIDE SEQUENCE</scope>
    <source>
        <tissue evidence="10">Whole organism</tissue>
    </source>
</reference>
<evidence type="ECO:0000259" key="9">
    <source>
        <dbReference type="PROSITE" id="PS50011"/>
    </source>
</evidence>
<dbReference type="SMART" id="SM00220">
    <property type="entry name" value="S_TKc"/>
    <property type="match status" value="1"/>
</dbReference>
<dbReference type="InterPro" id="IPR017441">
    <property type="entry name" value="Protein_kinase_ATP_BS"/>
</dbReference>
<dbReference type="InterPro" id="IPR011009">
    <property type="entry name" value="Kinase-like_dom_sf"/>
</dbReference>
<dbReference type="GO" id="GO:0004674">
    <property type="term" value="F:protein serine/threonine kinase activity"/>
    <property type="evidence" value="ECO:0007669"/>
    <property type="project" value="UniProtKB-KW"/>
</dbReference>
<dbReference type="SUPFAM" id="SSF56112">
    <property type="entry name" value="Protein kinase-like (PK-like)"/>
    <property type="match status" value="1"/>
</dbReference>
<keyword evidence="2" id="KW-0597">Phosphoprotein</keyword>
<dbReference type="InterPro" id="IPR000719">
    <property type="entry name" value="Prot_kinase_dom"/>
</dbReference>
<keyword evidence="1 8" id="KW-0723">Serine/threonine-protein kinase</keyword>
<dbReference type="GO" id="GO:0005524">
    <property type="term" value="F:ATP binding"/>
    <property type="evidence" value="ECO:0007669"/>
    <property type="project" value="UniProtKB-UniRule"/>
</dbReference>
<dbReference type="Pfam" id="PF00069">
    <property type="entry name" value="Pkinase"/>
    <property type="match status" value="1"/>
</dbReference>
<evidence type="ECO:0000256" key="8">
    <source>
        <dbReference type="RuleBase" id="RU000304"/>
    </source>
</evidence>
<keyword evidence="6 7" id="KW-0067">ATP-binding</keyword>
<keyword evidence="4 7" id="KW-0547">Nucleotide-binding</keyword>
<dbReference type="PROSITE" id="PS50011">
    <property type="entry name" value="PROTEIN_KINASE_DOM"/>
    <property type="match status" value="1"/>
</dbReference>
<feature type="binding site" evidence="7">
    <location>
        <position position="74"/>
    </location>
    <ligand>
        <name>ATP</name>
        <dbReference type="ChEBI" id="CHEBI:30616"/>
    </ligand>
</feature>
<dbReference type="Gene3D" id="3.30.200.20">
    <property type="entry name" value="Phosphorylase Kinase, domain 1"/>
    <property type="match status" value="1"/>
</dbReference>
<dbReference type="InterPro" id="IPR008271">
    <property type="entry name" value="Ser/Thr_kinase_AS"/>
</dbReference>
<evidence type="ECO:0000256" key="7">
    <source>
        <dbReference type="PROSITE-ProRule" id="PRU10141"/>
    </source>
</evidence>
<comment type="similarity">
    <text evidence="8">Belongs to the protein kinase superfamily.</text>
</comment>
<dbReference type="AlphaFoldDB" id="A0A0K2TEL4"/>